<dbReference type="Proteomes" id="UP001501570">
    <property type="component" value="Unassembled WGS sequence"/>
</dbReference>
<name>A0ABP9SQF8_9ACTN</name>
<protein>
    <recommendedName>
        <fullName evidence="3">Phosphotransferase enzyme family protein</fullName>
    </recommendedName>
</protein>
<proteinExistence type="predicted"/>
<organism evidence="1 2">
    <name type="scientific">Rugosimonospora acidiphila</name>
    <dbReference type="NCBI Taxonomy" id="556531"/>
    <lineage>
        <taxon>Bacteria</taxon>
        <taxon>Bacillati</taxon>
        <taxon>Actinomycetota</taxon>
        <taxon>Actinomycetes</taxon>
        <taxon>Micromonosporales</taxon>
        <taxon>Micromonosporaceae</taxon>
        <taxon>Rugosimonospora</taxon>
    </lineage>
</organism>
<dbReference type="SUPFAM" id="SSF56112">
    <property type="entry name" value="Protein kinase-like (PK-like)"/>
    <property type="match status" value="1"/>
</dbReference>
<evidence type="ECO:0008006" key="3">
    <source>
        <dbReference type="Google" id="ProtNLM"/>
    </source>
</evidence>
<dbReference type="InterPro" id="IPR011009">
    <property type="entry name" value="Kinase-like_dom_sf"/>
</dbReference>
<sequence>MNPRVSWHDMPTGLQERIEAEAGPFIRAEQVGIGHNCLIGMVLHTTSRTLFLKGVPADHTRAVWTQANEAAINRHVQPVTAPLAFHVQTDGWDVLGFHYLAGHRHADLTPGSPDLLFVSTALHNLATLPAPEDVPLRTIEDRWAEYVGHDASLLAGSSIAHTDVHRHNIMIGDTAKLIDWAWPTLAAPWVDTACLGLQLIHAGHHPKGAERWCQQLPAYAAASEDAVSTFVRAVHAMWHEISTADPQPWKREIAEASERWAQYRGL</sequence>
<gene>
    <name evidence="1" type="ORF">GCM10023322_79400</name>
</gene>
<dbReference type="RefSeq" id="WP_345638679.1">
    <property type="nucleotide sequence ID" value="NZ_BAABJQ010000045.1"/>
</dbReference>
<comment type="caution">
    <text evidence="1">The sequence shown here is derived from an EMBL/GenBank/DDBJ whole genome shotgun (WGS) entry which is preliminary data.</text>
</comment>
<reference evidence="2" key="1">
    <citation type="journal article" date="2019" name="Int. J. Syst. Evol. Microbiol.">
        <title>The Global Catalogue of Microorganisms (GCM) 10K type strain sequencing project: providing services to taxonomists for standard genome sequencing and annotation.</title>
        <authorList>
            <consortium name="The Broad Institute Genomics Platform"/>
            <consortium name="The Broad Institute Genome Sequencing Center for Infectious Disease"/>
            <person name="Wu L."/>
            <person name="Ma J."/>
        </authorList>
    </citation>
    <scope>NUCLEOTIDE SEQUENCE [LARGE SCALE GENOMIC DNA]</scope>
    <source>
        <strain evidence="2">JCM 18304</strain>
    </source>
</reference>
<accession>A0ABP9SQF8</accession>
<keyword evidence="2" id="KW-1185">Reference proteome</keyword>
<dbReference type="EMBL" id="BAABJQ010000045">
    <property type="protein sequence ID" value="GAA5200781.1"/>
    <property type="molecule type" value="Genomic_DNA"/>
</dbReference>
<evidence type="ECO:0000313" key="2">
    <source>
        <dbReference type="Proteomes" id="UP001501570"/>
    </source>
</evidence>
<evidence type="ECO:0000313" key="1">
    <source>
        <dbReference type="EMBL" id="GAA5200781.1"/>
    </source>
</evidence>